<evidence type="ECO:0000313" key="1">
    <source>
        <dbReference type="EMBL" id="AII28299.1"/>
    </source>
</evidence>
<accession>A0A076G8L4</accession>
<name>A0A076G8L4_BPMCO</name>
<evidence type="ECO:0000313" key="2">
    <source>
        <dbReference type="Proteomes" id="UP000028668"/>
    </source>
</evidence>
<organism evidence="1 2">
    <name type="scientific">Mycobacterium phage YungJamal</name>
    <dbReference type="NCBI Taxonomy" id="1505226"/>
    <lineage>
        <taxon>Viruses</taxon>
        <taxon>Duplodnaviria</taxon>
        <taxon>Heunggongvirae</taxon>
        <taxon>Uroviricota</taxon>
        <taxon>Caudoviricetes</taxon>
        <taxon>Corndogvirus</taxon>
        <taxon>Mycobacterium phage Corndog</taxon>
    </lineage>
</organism>
<proteinExistence type="predicted"/>
<dbReference type="EMBL" id="KJ829260">
    <property type="protein sequence ID" value="AII28299.1"/>
    <property type="molecule type" value="Genomic_DNA"/>
</dbReference>
<dbReference type="Proteomes" id="UP000028668">
    <property type="component" value="Segment"/>
</dbReference>
<sequence>MLTAANSERNSEHLRQLAARGVGGQNRDAQWRQKVSESLTGRRLSEEHRRKLAAINNDPVLKARRRAARIARRKPAETYRTVHKRLVTDRGAARGYPCADCGNPAKDWSHDCQTWENVAQEITGKRLVFSTDLSTYQARCHSCHHLLDSQPMPWLERPSP</sequence>
<gene>
    <name evidence="1" type="primary">60</name>
    <name evidence="1" type="ORF">PBI_YUNGJAMAL_60</name>
</gene>
<protein>
    <submittedName>
        <fullName evidence="1">Uncharacterized protein</fullName>
    </submittedName>
</protein>
<reference evidence="1" key="1">
    <citation type="submission" date="2014-05" db="EMBL/GenBank/DDBJ databases">
        <authorList>
            <person name="Pacey E."/>
            <person name="Bowman C.A."/>
            <person name="Russell D.A."/>
            <person name="Pope W.H."/>
            <person name="Jacobs-Sera D."/>
            <person name="Hendrix R.W."/>
            <person name="Hatfull G.F."/>
        </authorList>
    </citation>
    <scope>NUCLEOTIDE SEQUENCE [LARGE SCALE GENOMIC DNA]</scope>
</reference>